<protein>
    <submittedName>
        <fullName evidence="1">Uncharacterized protein</fullName>
    </submittedName>
</protein>
<reference evidence="2" key="1">
    <citation type="journal article" date="2020" name="Genome Biol.">
        <title>Gamete binning: chromosome-level and haplotype-resolved genome assembly enabled by high-throughput single-cell sequencing of gamete genomes.</title>
        <authorList>
            <person name="Campoy J.A."/>
            <person name="Sun H."/>
            <person name="Goel M."/>
            <person name="Jiao W.-B."/>
            <person name="Folz-Donahue K."/>
            <person name="Wang N."/>
            <person name="Rubio M."/>
            <person name="Liu C."/>
            <person name="Kukat C."/>
            <person name="Ruiz D."/>
            <person name="Huettel B."/>
            <person name="Schneeberger K."/>
        </authorList>
    </citation>
    <scope>NUCLEOTIDE SEQUENCE [LARGE SCALE GENOMIC DNA]</scope>
    <source>
        <strain evidence="2">cv. Rojo Pasion</strain>
    </source>
</reference>
<evidence type="ECO:0000313" key="1">
    <source>
        <dbReference type="EMBL" id="CAB4314846.1"/>
    </source>
</evidence>
<dbReference type="Proteomes" id="UP000507245">
    <property type="component" value="Unassembled WGS sequence"/>
</dbReference>
<dbReference type="OrthoDB" id="10566177at2759"/>
<gene>
    <name evidence="1" type="ORF">ORAREDHAP_LOCUS39374</name>
</gene>
<evidence type="ECO:0000313" key="2">
    <source>
        <dbReference type="Proteomes" id="UP000507245"/>
    </source>
</evidence>
<sequence length="147" mass="16596">MSLGVLAEILDPKEVIQEAYSPKHLTQRKNNQFMDLWDPNGWYSVMHGAFVFRNVTRNFHELILQIIRNLKDFVIFLALNKSADHVHAIGQEIFMWSVACFVLAQRNGAGLPNGIGLGWFPFCLGLGFEQGIFTFGMGGTGWVDHGR</sequence>
<keyword evidence="2" id="KW-1185">Reference proteome</keyword>
<organism evidence="1 2">
    <name type="scientific">Prunus armeniaca</name>
    <name type="common">Apricot</name>
    <name type="synonym">Armeniaca vulgaris</name>
    <dbReference type="NCBI Taxonomy" id="36596"/>
    <lineage>
        <taxon>Eukaryota</taxon>
        <taxon>Viridiplantae</taxon>
        <taxon>Streptophyta</taxon>
        <taxon>Embryophyta</taxon>
        <taxon>Tracheophyta</taxon>
        <taxon>Spermatophyta</taxon>
        <taxon>Magnoliopsida</taxon>
        <taxon>eudicotyledons</taxon>
        <taxon>Gunneridae</taxon>
        <taxon>Pentapetalae</taxon>
        <taxon>rosids</taxon>
        <taxon>fabids</taxon>
        <taxon>Rosales</taxon>
        <taxon>Rosaceae</taxon>
        <taxon>Amygdaloideae</taxon>
        <taxon>Amygdaleae</taxon>
        <taxon>Prunus</taxon>
    </lineage>
</organism>
<accession>A0A6J5XLJ9</accession>
<dbReference type="EMBL" id="CAEKKB010000006">
    <property type="protein sequence ID" value="CAB4314846.1"/>
    <property type="molecule type" value="Genomic_DNA"/>
</dbReference>
<name>A0A6J5XLJ9_PRUAR</name>
<proteinExistence type="predicted"/>
<dbReference type="AlphaFoldDB" id="A0A6J5XLJ9"/>